<keyword evidence="3 6" id="KW-0228">DNA excision</keyword>
<dbReference type="InterPro" id="IPR010994">
    <property type="entry name" value="RuvA_2-like"/>
</dbReference>
<accession>A0ABU3THX1</accession>
<dbReference type="Gene3D" id="1.10.150.20">
    <property type="entry name" value="5' to 3' exonuclease, C-terminal subdomain"/>
    <property type="match status" value="1"/>
</dbReference>
<evidence type="ECO:0000259" key="8">
    <source>
        <dbReference type="PROSITE" id="PS50165"/>
    </source>
</evidence>
<keyword evidence="1 6" id="KW-0963">Cytoplasm</keyword>
<dbReference type="Pfam" id="PF22920">
    <property type="entry name" value="UvrC_RNaseH"/>
    <property type="match status" value="1"/>
</dbReference>
<dbReference type="PROSITE" id="PS50164">
    <property type="entry name" value="GIY_YIG"/>
    <property type="match status" value="1"/>
</dbReference>
<dbReference type="HAMAP" id="MF_00203">
    <property type="entry name" value="UvrC"/>
    <property type="match status" value="1"/>
</dbReference>
<organism evidence="9 10">
    <name type="scientific">Hymenobacter endophyticus</name>
    <dbReference type="NCBI Taxonomy" id="3076335"/>
    <lineage>
        <taxon>Bacteria</taxon>
        <taxon>Pseudomonadati</taxon>
        <taxon>Bacteroidota</taxon>
        <taxon>Cytophagia</taxon>
        <taxon>Cytophagales</taxon>
        <taxon>Hymenobacteraceae</taxon>
        <taxon>Hymenobacter</taxon>
    </lineage>
</organism>
<comment type="subunit">
    <text evidence="6">Interacts with UvrB in an incision complex.</text>
</comment>
<dbReference type="InterPro" id="IPR050066">
    <property type="entry name" value="UvrABC_protein_C"/>
</dbReference>
<evidence type="ECO:0000259" key="7">
    <source>
        <dbReference type="PROSITE" id="PS50164"/>
    </source>
</evidence>
<dbReference type="InterPro" id="IPR047296">
    <property type="entry name" value="GIY-YIG_UvrC_Cho"/>
</dbReference>
<comment type="similarity">
    <text evidence="6">Belongs to the UvrC family.</text>
</comment>
<dbReference type="InterPro" id="IPR000305">
    <property type="entry name" value="GIY-YIG_endonuc"/>
</dbReference>
<reference evidence="9 10" key="1">
    <citation type="submission" date="2023-10" db="EMBL/GenBank/DDBJ databases">
        <title>Hymenobacter endophyticus sp. nov., an isolate from the leaf tissues of wheat.</title>
        <authorList>
            <person name="Dai Y."/>
        </authorList>
    </citation>
    <scope>NUCLEOTIDE SEQUENCE [LARGE SCALE GENOMIC DNA]</scope>
    <source>
        <strain evidence="9 10">ZK17L-C2</strain>
    </source>
</reference>
<sequence length="602" mass="69520">MAARPELQDQIRQLPHRPGVYKYFGEEETIIYVGKAIDLRKRVSSYFTKQDHNKKTQQLVKNIRRIEFTIVDSESDAFLLENNLIKQHQPKYNILLKDGKTYPYLLLTNERFPRLIPTRNKIPGQGHYYGPYANVTGMNLLLELIRALYPLRTCTYNLSPQNIEAGKFKVCLEYHLGNCKGPCEGHQDEETYNQYIQQIRQILNGDLRLPKQYFRERMTQAAQEQQYELAHQFKLKLDKLDEFQAKSTIVNANLTNIDVFSIASNEKSGFISYLKVMNGSIVLTQSVEVQKKLDEPDDEILAPLIMQMRQEFASESREILTNVPVPNLPLPGVSITQPQIGDKRKLIELGLKNVLYLRKEKESMNDRSKDLNEVRIMETMKKDLRLTELPKHIECFDNSNFQGDNPVSAMVCFRNAKPSKKDYRHYHIKTVVGPNDFDSMYEVVTRRYRRLVDEGASLPQLVIVDGGKGQLSMAVKALKDLNLWGQIPVIGIAKRLEEIYVPNDPLPLYIDKKSETLRLIQRMRDEVHRFGITFHRSRRDAATLKTELTEVKGLGPVTADKLLTKFKSVKKIKELTEAELITEVGKAKARILLDYFSQQEAI</sequence>
<evidence type="ECO:0000256" key="4">
    <source>
        <dbReference type="ARBA" id="ARBA00022881"/>
    </source>
</evidence>
<dbReference type="PROSITE" id="PS50165">
    <property type="entry name" value="UVRC"/>
    <property type="match status" value="1"/>
</dbReference>
<protein>
    <recommendedName>
        <fullName evidence="6">UvrABC system protein C</fullName>
        <shortName evidence="6">Protein UvrC</shortName>
    </recommendedName>
    <alternativeName>
        <fullName evidence="6">Excinuclease ABC subunit C</fullName>
    </alternativeName>
</protein>
<dbReference type="Pfam" id="PF08459">
    <property type="entry name" value="UvrC_RNaseH_dom"/>
    <property type="match status" value="1"/>
</dbReference>
<keyword evidence="6" id="KW-0742">SOS response</keyword>
<dbReference type="SUPFAM" id="SSF47781">
    <property type="entry name" value="RuvA domain 2-like"/>
    <property type="match status" value="1"/>
</dbReference>
<gene>
    <name evidence="6 9" type="primary">uvrC</name>
    <name evidence="9" type="ORF">ROI90_11295</name>
</gene>
<comment type="function">
    <text evidence="6">The UvrABC repair system catalyzes the recognition and processing of DNA lesions. UvrC both incises the 5' and 3' sides of the lesion. The N-terminal half is responsible for the 3' incision and the C-terminal half is responsible for the 5' incision.</text>
</comment>
<dbReference type="InterPro" id="IPR038476">
    <property type="entry name" value="UvrC_RNase_H_dom_sf"/>
</dbReference>
<dbReference type="InterPro" id="IPR004791">
    <property type="entry name" value="UvrC"/>
</dbReference>
<dbReference type="InterPro" id="IPR035901">
    <property type="entry name" value="GIY-YIG_endonuc_sf"/>
</dbReference>
<comment type="caution">
    <text evidence="9">The sequence shown here is derived from an EMBL/GenBank/DDBJ whole genome shotgun (WGS) entry which is preliminary data.</text>
</comment>
<name>A0ABU3THX1_9BACT</name>
<feature type="domain" description="GIY-YIG" evidence="7">
    <location>
        <begin position="16"/>
        <end position="94"/>
    </location>
</feature>
<evidence type="ECO:0000313" key="10">
    <source>
        <dbReference type="Proteomes" id="UP001250698"/>
    </source>
</evidence>
<comment type="subcellular location">
    <subcellularLocation>
        <location evidence="6">Cytoplasm</location>
    </subcellularLocation>
</comment>
<keyword evidence="10" id="KW-1185">Reference proteome</keyword>
<evidence type="ECO:0000256" key="1">
    <source>
        <dbReference type="ARBA" id="ARBA00022490"/>
    </source>
</evidence>
<dbReference type="Pfam" id="PF01541">
    <property type="entry name" value="GIY-YIG"/>
    <property type="match status" value="1"/>
</dbReference>
<dbReference type="PANTHER" id="PTHR30562:SF1">
    <property type="entry name" value="UVRABC SYSTEM PROTEIN C"/>
    <property type="match status" value="1"/>
</dbReference>
<evidence type="ECO:0000313" key="9">
    <source>
        <dbReference type="EMBL" id="MDU0370981.1"/>
    </source>
</evidence>
<proteinExistence type="inferred from homology"/>
<dbReference type="Proteomes" id="UP001250698">
    <property type="component" value="Unassembled WGS sequence"/>
</dbReference>
<dbReference type="Gene3D" id="3.40.1440.10">
    <property type="entry name" value="GIY-YIG endonuclease"/>
    <property type="match status" value="1"/>
</dbReference>
<dbReference type="InterPro" id="IPR001162">
    <property type="entry name" value="UvrC_RNase_H_dom"/>
</dbReference>
<dbReference type="PANTHER" id="PTHR30562">
    <property type="entry name" value="UVRC/OXIDOREDUCTASE"/>
    <property type="match status" value="1"/>
</dbReference>
<evidence type="ECO:0000256" key="2">
    <source>
        <dbReference type="ARBA" id="ARBA00022763"/>
    </source>
</evidence>
<dbReference type="SUPFAM" id="SSF82771">
    <property type="entry name" value="GIY-YIG endonuclease"/>
    <property type="match status" value="1"/>
</dbReference>
<keyword evidence="4 6" id="KW-0267">Excision nuclease</keyword>
<dbReference type="CDD" id="cd10434">
    <property type="entry name" value="GIY-YIG_UvrC_Cho"/>
    <property type="match status" value="1"/>
</dbReference>
<dbReference type="RefSeq" id="WP_315998450.1">
    <property type="nucleotide sequence ID" value="NZ_JAWDJT010000006.1"/>
</dbReference>
<feature type="domain" description="UvrC family homology region profile" evidence="8">
    <location>
        <begin position="333"/>
        <end position="478"/>
    </location>
</feature>
<dbReference type="Gene3D" id="3.30.420.340">
    <property type="entry name" value="UvrC, RNAse H endonuclease domain"/>
    <property type="match status" value="1"/>
</dbReference>
<evidence type="ECO:0000256" key="3">
    <source>
        <dbReference type="ARBA" id="ARBA00022769"/>
    </source>
</evidence>
<keyword evidence="5 6" id="KW-0234">DNA repair</keyword>
<keyword evidence="2 6" id="KW-0227">DNA damage</keyword>
<evidence type="ECO:0000256" key="5">
    <source>
        <dbReference type="ARBA" id="ARBA00023204"/>
    </source>
</evidence>
<evidence type="ECO:0000256" key="6">
    <source>
        <dbReference type="HAMAP-Rule" id="MF_00203"/>
    </source>
</evidence>
<dbReference type="EMBL" id="JAWDJT010000006">
    <property type="protein sequence ID" value="MDU0370981.1"/>
    <property type="molecule type" value="Genomic_DNA"/>
</dbReference>
<dbReference type="SMART" id="SM00465">
    <property type="entry name" value="GIYc"/>
    <property type="match status" value="1"/>
</dbReference>
<dbReference type="NCBIfam" id="TIGR00194">
    <property type="entry name" value="uvrC"/>
    <property type="match status" value="1"/>
</dbReference>